<dbReference type="Gene3D" id="2.60.40.10">
    <property type="entry name" value="Immunoglobulins"/>
    <property type="match status" value="1"/>
</dbReference>
<dbReference type="GO" id="GO:0005975">
    <property type="term" value="P:carbohydrate metabolic process"/>
    <property type="evidence" value="ECO:0007669"/>
    <property type="project" value="InterPro"/>
</dbReference>
<sequence>MVKPENLRVNLLADPTAVPCCCQTFSWAFSSDQPLVAQKEYRLQVRKPMEQALAADTGFVEDSRSSGIEIASWAHPPEPDSVYLWRVAVRGDQGQEGVSEEAAFLTESAFMHAPAGIWHGGKPDFCILRASFRRPRRKVYKILANVTACSPEPARQYVYSLYVGGVFAGLGPSRYGKDAQGNNIVYYNGIDITPLVCAEENAVAALNYTSAEKSFFCEIRAYYEDGSSESLLSTADADRWEAADVAAVFRPSGSIGTGYYFAPAENFDAEALGRLCWEPAVPAFLPPGASVRPYPAEPINRYIISPRKTGDLKEEGVFFVDFGKELVGGIGLEIDAPEAAEIIVRFGEELENGRVRYRMRTGNCYEETWRLKSGRNRLENTGMKTFRYVELLNLPASPARIWGTAIRQEFDETASCFESSSTLLNRIYDFTKYTVKATNQDLYVDSQSRERGAYEGDALINMLSAYAVEDRYALARFTALYLNTHRTWPAEYALISILIAWEDYLYTGDASLLRSDYELLQGKLFPEKYADCQGLYGRGILQKGNVNAVLVDWPASERDGYAWEESEYNTVLNCMVYKALRCLSQIAQVLNKTEDMQRMERRADELKASLISLLYAPEQGAFYDGLCADRTPARHFSQHASAFALYCGVYEGDEMRRALISFLKKQGKIKMSVYGAFYLLEGLYAAGAGDYAAELLLQEDTADGARTWAYMLEKGATITTEAWNPTNKPNMTFSHPWGSAPASQIVRGIFGIRPLEPGFGRFQVWIQAGTLQKASVTAPTVKGPICVSFERSEGAPEKLEVVLTVPPNTQAEVRSGADGSAVCRFSCGTHRFLLPA</sequence>
<dbReference type="Gene3D" id="2.60.120.260">
    <property type="entry name" value="Galactose-binding domain-like"/>
    <property type="match status" value="2"/>
</dbReference>
<dbReference type="PANTHER" id="PTHR33307:SF6">
    <property type="entry name" value="ALPHA-RHAMNOSIDASE (EUROFUNG)-RELATED"/>
    <property type="match status" value="1"/>
</dbReference>
<evidence type="ECO:0000256" key="3">
    <source>
        <dbReference type="ARBA" id="ARBA00022801"/>
    </source>
</evidence>
<comment type="catalytic activity">
    <reaction evidence="1">
        <text>Hydrolysis of terminal non-reducing alpha-L-rhamnose residues in alpha-L-rhamnosides.</text>
        <dbReference type="EC" id="3.2.1.40"/>
    </reaction>
</comment>
<dbReference type="InterPro" id="IPR016007">
    <property type="entry name" value="Alpha_rhamnosid"/>
</dbReference>
<dbReference type="EC" id="3.2.1.40" evidence="2"/>
<proteinExistence type="predicted"/>
<dbReference type="InterPro" id="IPR013783">
    <property type="entry name" value="Ig-like_fold"/>
</dbReference>
<dbReference type="InterPro" id="IPR035398">
    <property type="entry name" value="Bac_rhamnosid_C"/>
</dbReference>
<name>A0A9D1I6H8_9CLOT</name>
<feature type="domain" description="Alpha-L-rhamnosidase concanavalin-like" evidence="4">
    <location>
        <begin position="314"/>
        <end position="399"/>
    </location>
</feature>
<keyword evidence="3 7" id="KW-0378">Hydrolase</keyword>
<organism evidence="7 8">
    <name type="scientific">Candidatus Egerieisoma faecipullorum</name>
    <dbReference type="NCBI Taxonomy" id="2840963"/>
    <lineage>
        <taxon>Bacteria</taxon>
        <taxon>Bacillati</taxon>
        <taxon>Bacillota</taxon>
        <taxon>Clostridia</taxon>
        <taxon>Eubacteriales</taxon>
        <taxon>Clostridiaceae</taxon>
        <taxon>Clostridiaceae incertae sedis</taxon>
        <taxon>Candidatus Egerieisoma</taxon>
    </lineage>
</organism>
<dbReference type="Gene3D" id="2.60.420.10">
    <property type="entry name" value="Maltose phosphorylase, domain 3"/>
    <property type="match status" value="1"/>
</dbReference>
<dbReference type="Pfam" id="PF17390">
    <property type="entry name" value="Bac_rhamnosid_C"/>
    <property type="match status" value="1"/>
</dbReference>
<dbReference type="InterPro" id="IPR008928">
    <property type="entry name" value="6-hairpin_glycosidase_sf"/>
</dbReference>
<evidence type="ECO:0000259" key="6">
    <source>
        <dbReference type="Pfam" id="PF17390"/>
    </source>
</evidence>
<dbReference type="Pfam" id="PF17389">
    <property type="entry name" value="Bac_rhamnosid6H"/>
    <property type="match status" value="1"/>
</dbReference>
<accession>A0A9D1I6H8</accession>
<evidence type="ECO:0000259" key="4">
    <source>
        <dbReference type="Pfam" id="PF05592"/>
    </source>
</evidence>
<reference evidence="7" key="1">
    <citation type="submission" date="2020-10" db="EMBL/GenBank/DDBJ databases">
        <authorList>
            <person name="Gilroy R."/>
        </authorList>
    </citation>
    <scope>NUCLEOTIDE SEQUENCE</scope>
    <source>
        <strain evidence="7">CHK195-4489</strain>
    </source>
</reference>
<evidence type="ECO:0000313" key="8">
    <source>
        <dbReference type="Proteomes" id="UP000824089"/>
    </source>
</evidence>
<evidence type="ECO:0000313" key="7">
    <source>
        <dbReference type="EMBL" id="HIU29036.1"/>
    </source>
</evidence>
<feature type="domain" description="Alpha-L-rhamnosidase C-terminal" evidence="6">
    <location>
        <begin position="751"/>
        <end position="813"/>
    </location>
</feature>
<feature type="domain" description="Alpha-L-rhamnosidase six-hairpin glycosidase" evidence="5">
    <location>
        <begin position="413"/>
        <end position="742"/>
    </location>
</feature>
<dbReference type="Pfam" id="PF25788">
    <property type="entry name" value="Ig_Rha78A_N"/>
    <property type="match status" value="1"/>
</dbReference>
<dbReference type="Proteomes" id="UP000824089">
    <property type="component" value="Unassembled WGS sequence"/>
</dbReference>
<reference evidence="7" key="2">
    <citation type="journal article" date="2021" name="PeerJ">
        <title>Extensive microbial diversity within the chicken gut microbiome revealed by metagenomics and culture.</title>
        <authorList>
            <person name="Gilroy R."/>
            <person name="Ravi A."/>
            <person name="Getino M."/>
            <person name="Pursley I."/>
            <person name="Horton D.L."/>
            <person name="Alikhan N.F."/>
            <person name="Baker D."/>
            <person name="Gharbi K."/>
            <person name="Hall N."/>
            <person name="Watson M."/>
            <person name="Adriaenssens E.M."/>
            <person name="Foster-Nyarko E."/>
            <person name="Jarju S."/>
            <person name="Secka A."/>
            <person name="Antonio M."/>
            <person name="Oren A."/>
            <person name="Chaudhuri R.R."/>
            <person name="La Ragione R."/>
            <person name="Hildebrand F."/>
            <person name="Pallen M.J."/>
        </authorList>
    </citation>
    <scope>NUCLEOTIDE SEQUENCE</scope>
    <source>
        <strain evidence="7">CHK195-4489</strain>
    </source>
</reference>
<comment type="caution">
    <text evidence="7">The sequence shown here is derived from an EMBL/GenBank/DDBJ whole genome shotgun (WGS) entry which is preliminary data.</text>
</comment>
<dbReference type="Gene3D" id="1.50.10.10">
    <property type="match status" value="1"/>
</dbReference>
<dbReference type="Pfam" id="PF05592">
    <property type="entry name" value="Bac_rhamnosid"/>
    <property type="match status" value="1"/>
</dbReference>
<dbReference type="InterPro" id="IPR012341">
    <property type="entry name" value="6hp_glycosidase-like_sf"/>
</dbReference>
<dbReference type="SUPFAM" id="SSF48208">
    <property type="entry name" value="Six-hairpin glycosidases"/>
    <property type="match status" value="1"/>
</dbReference>
<dbReference type="GO" id="GO:0030596">
    <property type="term" value="F:alpha-L-rhamnosidase activity"/>
    <property type="evidence" value="ECO:0007669"/>
    <property type="project" value="UniProtKB-EC"/>
</dbReference>
<dbReference type="InterPro" id="IPR035396">
    <property type="entry name" value="Bac_rhamnosid6H"/>
</dbReference>
<dbReference type="PANTHER" id="PTHR33307">
    <property type="entry name" value="ALPHA-RHAMNOSIDASE (EUROFUNG)"/>
    <property type="match status" value="1"/>
</dbReference>
<evidence type="ECO:0000259" key="5">
    <source>
        <dbReference type="Pfam" id="PF17389"/>
    </source>
</evidence>
<dbReference type="EMBL" id="DVMM01000037">
    <property type="protein sequence ID" value="HIU29036.1"/>
    <property type="molecule type" value="Genomic_DNA"/>
</dbReference>
<gene>
    <name evidence="7" type="ORF">IAD50_01940</name>
</gene>
<evidence type="ECO:0000256" key="2">
    <source>
        <dbReference type="ARBA" id="ARBA00012652"/>
    </source>
</evidence>
<dbReference type="AlphaFoldDB" id="A0A9D1I6H8"/>
<evidence type="ECO:0000256" key="1">
    <source>
        <dbReference type="ARBA" id="ARBA00001445"/>
    </source>
</evidence>
<protein>
    <recommendedName>
        <fullName evidence="2">alpha-L-rhamnosidase</fullName>
        <ecNumber evidence="2">3.2.1.40</ecNumber>
    </recommendedName>
</protein>
<dbReference type="InterPro" id="IPR008902">
    <property type="entry name" value="Rhamnosid_concanavalin"/>
</dbReference>